<organism evidence="1 2">
    <name type="scientific">Penaeus vannamei</name>
    <name type="common">Whiteleg shrimp</name>
    <name type="synonym">Litopenaeus vannamei</name>
    <dbReference type="NCBI Taxonomy" id="6689"/>
    <lineage>
        <taxon>Eukaryota</taxon>
        <taxon>Metazoa</taxon>
        <taxon>Ecdysozoa</taxon>
        <taxon>Arthropoda</taxon>
        <taxon>Crustacea</taxon>
        <taxon>Multicrustacea</taxon>
        <taxon>Malacostraca</taxon>
        <taxon>Eumalacostraca</taxon>
        <taxon>Eucarida</taxon>
        <taxon>Decapoda</taxon>
        <taxon>Dendrobranchiata</taxon>
        <taxon>Penaeoidea</taxon>
        <taxon>Penaeidae</taxon>
        <taxon>Penaeus</taxon>
    </lineage>
</organism>
<dbReference type="EMBL" id="QCYY01002950">
    <property type="protein sequence ID" value="ROT66359.1"/>
    <property type="molecule type" value="Genomic_DNA"/>
</dbReference>
<evidence type="ECO:0000313" key="1">
    <source>
        <dbReference type="EMBL" id="ROT66359.1"/>
    </source>
</evidence>
<dbReference type="AlphaFoldDB" id="A0A3R7SLZ5"/>
<proteinExistence type="predicted"/>
<evidence type="ECO:0000313" key="2">
    <source>
        <dbReference type="Proteomes" id="UP000283509"/>
    </source>
</evidence>
<sequence length="209" mass="23262">MRPGSYTLRVCRPVISPALSRNRLVQRPLRGRVLLSSKVAIYMRQTPSPTETAATVSTQNPQEIALSSASHTETCTKLFLCNATLAPQEVPSSTRPSSCQLYNVTSRSRRHFRYAVIDAFEPRRSFLGRGLRNVLFPRLEVPACPRGSNVILGVIWACLGCGFRAISLPCSWFKIVSDQCILASYRDAACHPAHTRLEAWIVNHGPWVP</sequence>
<accession>A0A3R7SLZ5</accession>
<reference evidence="1 2" key="1">
    <citation type="submission" date="2018-04" db="EMBL/GenBank/DDBJ databases">
        <authorList>
            <person name="Zhang X."/>
            <person name="Yuan J."/>
            <person name="Li F."/>
            <person name="Xiang J."/>
        </authorList>
    </citation>
    <scope>NUCLEOTIDE SEQUENCE [LARGE SCALE GENOMIC DNA]</scope>
    <source>
        <tissue evidence="1">Muscle</tissue>
    </source>
</reference>
<comment type="caution">
    <text evidence="1">The sequence shown here is derived from an EMBL/GenBank/DDBJ whole genome shotgun (WGS) entry which is preliminary data.</text>
</comment>
<gene>
    <name evidence="1" type="ORF">C7M84_015626</name>
</gene>
<protein>
    <submittedName>
        <fullName evidence="1">Uncharacterized protein</fullName>
    </submittedName>
</protein>
<reference evidence="1 2" key="2">
    <citation type="submission" date="2019-01" db="EMBL/GenBank/DDBJ databases">
        <title>The decoding of complex shrimp genome reveals the adaptation for benthos swimmer, frequently molting mechanism and breeding impact on genome.</title>
        <authorList>
            <person name="Sun Y."/>
            <person name="Gao Y."/>
            <person name="Yu Y."/>
        </authorList>
    </citation>
    <scope>NUCLEOTIDE SEQUENCE [LARGE SCALE GENOMIC DNA]</scope>
    <source>
        <tissue evidence="1">Muscle</tissue>
    </source>
</reference>
<name>A0A3R7SLZ5_PENVA</name>
<dbReference type="Proteomes" id="UP000283509">
    <property type="component" value="Unassembled WGS sequence"/>
</dbReference>
<keyword evidence="2" id="KW-1185">Reference proteome</keyword>